<dbReference type="EMBL" id="JAHRIO010024470">
    <property type="protein sequence ID" value="MEQ2166574.1"/>
    <property type="molecule type" value="Genomic_DNA"/>
</dbReference>
<gene>
    <name evidence="1" type="ORF">GOODEAATRI_029731</name>
</gene>
<evidence type="ECO:0000313" key="1">
    <source>
        <dbReference type="EMBL" id="MEQ2166574.1"/>
    </source>
</evidence>
<keyword evidence="2" id="KW-1185">Reference proteome</keyword>
<evidence type="ECO:0000313" key="2">
    <source>
        <dbReference type="Proteomes" id="UP001476798"/>
    </source>
</evidence>
<accession>A0ABV0N6N9</accession>
<organism evidence="1 2">
    <name type="scientific">Goodea atripinnis</name>
    <dbReference type="NCBI Taxonomy" id="208336"/>
    <lineage>
        <taxon>Eukaryota</taxon>
        <taxon>Metazoa</taxon>
        <taxon>Chordata</taxon>
        <taxon>Craniata</taxon>
        <taxon>Vertebrata</taxon>
        <taxon>Euteleostomi</taxon>
        <taxon>Actinopterygii</taxon>
        <taxon>Neopterygii</taxon>
        <taxon>Teleostei</taxon>
        <taxon>Neoteleostei</taxon>
        <taxon>Acanthomorphata</taxon>
        <taxon>Ovalentaria</taxon>
        <taxon>Atherinomorphae</taxon>
        <taxon>Cyprinodontiformes</taxon>
        <taxon>Goodeidae</taxon>
        <taxon>Goodea</taxon>
    </lineage>
</organism>
<proteinExistence type="predicted"/>
<feature type="non-terminal residue" evidence="1">
    <location>
        <position position="1"/>
    </location>
</feature>
<name>A0ABV0N6N9_9TELE</name>
<sequence>PYITGGCVGALLPGMSSSASNHAADTNTLQRSVSTSFLLAFSIQQYKLCTM</sequence>
<reference evidence="1 2" key="1">
    <citation type="submission" date="2021-06" db="EMBL/GenBank/DDBJ databases">
        <authorList>
            <person name="Palmer J.M."/>
        </authorList>
    </citation>
    <scope>NUCLEOTIDE SEQUENCE [LARGE SCALE GENOMIC DNA]</scope>
    <source>
        <strain evidence="1 2">GA_2019</strain>
        <tissue evidence="1">Muscle</tissue>
    </source>
</reference>
<protein>
    <submittedName>
        <fullName evidence="1">Uncharacterized protein</fullName>
    </submittedName>
</protein>
<dbReference type="Proteomes" id="UP001476798">
    <property type="component" value="Unassembled WGS sequence"/>
</dbReference>
<comment type="caution">
    <text evidence="1">The sequence shown here is derived from an EMBL/GenBank/DDBJ whole genome shotgun (WGS) entry which is preliminary data.</text>
</comment>